<dbReference type="SUPFAM" id="SSF56104">
    <property type="entry name" value="SAICAR synthase-like"/>
    <property type="match status" value="1"/>
</dbReference>
<dbReference type="AlphaFoldDB" id="A0AAJ7TJR1"/>
<dbReference type="PANTHER" id="PTHR12400">
    <property type="entry name" value="INOSITOL POLYPHOSPHATE KINASE"/>
    <property type="match status" value="1"/>
</dbReference>
<evidence type="ECO:0000256" key="4">
    <source>
        <dbReference type="RuleBase" id="RU363090"/>
    </source>
</evidence>
<keyword evidence="6" id="KW-1185">Reference proteome</keyword>
<proteinExistence type="inferred from homology"/>
<reference evidence="7 8" key="1">
    <citation type="submission" date="2025-04" db="UniProtKB">
        <authorList>
            <consortium name="RefSeq"/>
        </authorList>
    </citation>
    <scope>IDENTIFICATION</scope>
    <source>
        <tissue evidence="7 8">Sperm</tissue>
    </source>
</reference>
<dbReference type="GO" id="GO:0005634">
    <property type="term" value="C:nucleus"/>
    <property type="evidence" value="ECO:0007669"/>
    <property type="project" value="TreeGrafter"/>
</dbReference>
<keyword evidence="2 4" id="KW-0808">Transferase</keyword>
<dbReference type="RefSeq" id="XP_032819159.1">
    <property type="nucleotide sequence ID" value="XM_032963268.1"/>
</dbReference>
<evidence type="ECO:0000256" key="3">
    <source>
        <dbReference type="ARBA" id="ARBA00022777"/>
    </source>
</evidence>
<evidence type="ECO:0000313" key="9">
    <source>
        <dbReference type="RefSeq" id="XP_032819158.1"/>
    </source>
</evidence>
<comment type="similarity">
    <text evidence="1 4">Belongs to the inositol phosphokinase (IPK) family.</text>
</comment>
<dbReference type="InterPro" id="IPR005522">
    <property type="entry name" value="IPK"/>
</dbReference>
<evidence type="ECO:0000313" key="7">
    <source>
        <dbReference type="RefSeq" id="XP_032819156.1"/>
    </source>
</evidence>
<name>A0AAJ7TJR1_PETMA</name>
<dbReference type="Pfam" id="PF03770">
    <property type="entry name" value="IPK"/>
    <property type="match status" value="1"/>
</dbReference>
<organism evidence="6 10">
    <name type="scientific">Petromyzon marinus</name>
    <name type="common">Sea lamprey</name>
    <dbReference type="NCBI Taxonomy" id="7757"/>
    <lineage>
        <taxon>Eukaryota</taxon>
        <taxon>Metazoa</taxon>
        <taxon>Chordata</taxon>
        <taxon>Craniata</taxon>
        <taxon>Vertebrata</taxon>
        <taxon>Cyclostomata</taxon>
        <taxon>Hyperoartia</taxon>
        <taxon>Petromyzontiformes</taxon>
        <taxon>Petromyzontidae</taxon>
        <taxon>Petromyzon</taxon>
    </lineage>
</organism>
<dbReference type="PANTHER" id="PTHR12400:SF47">
    <property type="entry name" value="INOSITOL HEXAKISPHOSPHATE KINASE 2"/>
    <property type="match status" value="1"/>
</dbReference>
<dbReference type="EC" id="2.7.-.-" evidence="4"/>
<feature type="region of interest" description="Disordered" evidence="5">
    <location>
        <begin position="85"/>
        <end position="109"/>
    </location>
</feature>
<sequence length="377" mass="42359">MDLSPETGRAAGRILQPFAHLVGGHACVLRFNDTTICKPLLQREHQVYESLPPDIARFAPQYKGTVSLNIEERNGERHFVTYPQVDNTGDTRTCEQQNERGGGTRGGMDFVPEAPPAENGSDVRSKDFCARIERLQQKFKDQNQHRFILLENLVSTYLAPCILDLKMGVRQYGDDAPEDKKALHTRTCQQSTSSVLGVRISGMQVYHVDTRQYVHMNKYIGRKLSVNGFKETLSQFFHNGQRLRKDLLEPVLRKLSELRVALERQDSYRFYSSSLLIIYEGQEECRVGNGHGDGATSALTAKVDVRMIDFAHTTCRTFLDDPVAYDGPDENCIIGLRSLIRFLGQVKQEAENVAVNGHAHDTSSAQLDPASLCTPSR</sequence>
<dbReference type="InterPro" id="IPR038286">
    <property type="entry name" value="IPK_sf"/>
</dbReference>
<evidence type="ECO:0000256" key="5">
    <source>
        <dbReference type="SAM" id="MobiDB-lite"/>
    </source>
</evidence>
<protein>
    <recommendedName>
        <fullName evidence="4">Kinase</fullName>
        <ecNumber evidence="4">2.7.-.-</ecNumber>
    </recommendedName>
</protein>
<dbReference type="Proteomes" id="UP001318040">
    <property type="component" value="Chromosome 30"/>
</dbReference>
<evidence type="ECO:0000256" key="2">
    <source>
        <dbReference type="ARBA" id="ARBA00022679"/>
    </source>
</evidence>
<dbReference type="GO" id="GO:0005737">
    <property type="term" value="C:cytoplasm"/>
    <property type="evidence" value="ECO:0007669"/>
    <property type="project" value="TreeGrafter"/>
</dbReference>
<dbReference type="KEGG" id="pmrn:116947473"/>
<feature type="compositionally biased region" description="Polar residues" evidence="5">
    <location>
        <begin position="85"/>
        <end position="96"/>
    </location>
</feature>
<evidence type="ECO:0000256" key="1">
    <source>
        <dbReference type="ARBA" id="ARBA00007374"/>
    </source>
</evidence>
<dbReference type="RefSeq" id="XP_032819156.1">
    <property type="nucleotide sequence ID" value="XM_032963265.1"/>
</dbReference>
<keyword evidence="3 4" id="KW-0418">Kinase</keyword>
<dbReference type="GO" id="GO:0046854">
    <property type="term" value="P:phosphatidylinositol phosphate biosynthetic process"/>
    <property type="evidence" value="ECO:0007669"/>
    <property type="project" value="TreeGrafter"/>
</dbReference>
<evidence type="ECO:0000313" key="10">
    <source>
        <dbReference type="RefSeq" id="XP_032819159.1"/>
    </source>
</evidence>
<accession>A0AAJ7TJR1</accession>
<evidence type="ECO:0000313" key="6">
    <source>
        <dbReference type="Proteomes" id="UP001318040"/>
    </source>
</evidence>
<dbReference type="GO" id="GO:0032958">
    <property type="term" value="P:inositol phosphate biosynthetic process"/>
    <property type="evidence" value="ECO:0007669"/>
    <property type="project" value="InterPro"/>
</dbReference>
<dbReference type="Gene3D" id="3.30.470.160">
    <property type="entry name" value="Inositol polyphosphate kinase"/>
    <property type="match status" value="1"/>
</dbReference>
<dbReference type="RefSeq" id="XP_032819157.1">
    <property type="nucleotide sequence ID" value="XM_032963266.1"/>
</dbReference>
<evidence type="ECO:0000313" key="8">
    <source>
        <dbReference type="RefSeq" id="XP_032819157.1"/>
    </source>
</evidence>
<dbReference type="RefSeq" id="XP_032819158.1">
    <property type="nucleotide sequence ID" value="XM_032963267.1"/>
</dbReference>
<dbReference type="GO" id="GO:0000828">
    <property type="term" value="F:inositol hexakisphosphate kinase activity"/>
    <property type="evidence" value="ECO:0007669"/>
    <property type="project" value="TreeGrafter"/>
</dbReference>
<gene>
    <name evidence="7 8 9 10" type="primary">LOC116947473</name>
</gene>